<evidence type="ECO:0000313" key="3">
    <source>
        <dbReference type="Proteomes" id="UP000011713"/>
    </source>
</evidence>
<protein>
    <submittedName>
        <fullName evidence="2">Uncharacterized protein</fullName>
    </submittedName>
</protein>
<dbReference type="InParanoid" id="M4BFV6"/>
<feature type="region of interest" description="Disordered" evidence="1">
    <location>
        <begin position="1"/>
        <end position="130"/>
    </location>
</feature>
<dbReference type="EnsemblProtists" id="HpaT805176">
    <property type="protein sequence ID" value="HpaP805176"/>
    <property type="gene ID" value="HpaG805176"/>
</dbReference>
<keyword evidence="3" id="KW-1185">Reference proteome</keyword>
<feature type="compositionally biased region" description="Acidic residues" evidence="1">
    <location>
        <begin position="69"/>
        <end position="83"/>
    </location>
</feature>
<reference evidence="3" key="1">
    <citation type="journal article" date="2010" name="Science">
        <title>Signatures of adaptation to obligate biotrophy in the Hyaloperonospora arabidopsidis genome.</title>
        <authorList>
            <person name="Baxter L."/>
            <person name="Tripathy S."/>
            <person name="Ishaque N."/>
            <person name="Boot N."/>
            <person name="Cabral A."/>
            <person name="Kemen E."/>
            <person name="Thines M."/>
            <person name="Ah-Fong A."/>
            <person name="Anderson R."/>
            <person name="Badejoko W."/>
            <person name="Bittner-Eddy P."/>
            <person name="Boore J.L."/>
            <person name="Chibucos M.C."/>
            <person name="Coates M."/>
            <person name="Dehal P."/>
            <person name="Delehaunty K."/>
            <person name="Dong S."/>
            <person name="Downton P."/>
            <person name="Dumas B."/>
            <person name="Fabro G."/>
            <person name="Fronick C."/>
            <person name="Fuerstenberg S.I."/>
            <person name="Fulton L."/>
            <person name="Gaulin E."/>
            <person name="Govers F."/>
            <person name="Hughes L."/>
            <person name="Humphray S."/>
            <person name="Jiang R.H."/>
            <person name="Judelson H."/>
            <person name="Kamoun S."/>
            <person name="Kyung K."/>
            <person name="Meijer H."/>
            <person name="Minx P."/>
            <person name="Morris P."/>
            <person name="Nelson J."/>
            <person name="Phuntumart V."/>
            <person name="Qutob D."/>
            <person name="Rehmany A."/>
            <person name="Rougon-Cardoso A."/>
            <person name="Ryden P."/>
            <person name="Torto-Alalibo T."/>
            <person name="Studholme D."/>
            <person name="Wang Y."/>
            <person name="Win J."/>
            <person name="Wood J."/>
            <person name="Clifton S.W."/>
            <person name="Rogers J."/>
            <person name="Van den Ackerveken G."/>
            <person name="Jones J.D."/>
            <person name="McDowell J.M."/>
            <person name="Beynon J."/>
            <person name="Tyler B.M."/>
        </authorList>
    </citation>
    <scope>NUCLEOTIDE SEQUENCE [LARGE SCALE GENOMIC DNA]</scope>
    <source>
        <strain evidence="3">Emoy2</strain>
    </source>
</reference>
<dbReference type="AlphaFoldDB" id="M4BFV6"/>
<evidence type="ECO:0000313" key="2">
    <source>
        <dbReference type="EnsemblProtists" id="HpaP805176"/>
    </source>
</evidence>
<feature type="compositionally biased region" description="Basic and acidic residues" evidence="1">
    <location>
        <begin position="47"/>
        <end position="62"/>
    </location>
</feature>
<accession>M4BFV6</accession>
<feature type="compositionally biased region" description="Basic and acidic residues" evidence="1">
    <location>
        <begin position="100"/>
        <end position="109"/>
    </location>
</feature>
<evidence type="ECO:0000256" key="1">
    <source>
        <dbReference type="SAM" id="MobiDB-lite"/>
    </source>
</evidence>
<dbReference type="VEuPathDB" id="FungiDB:HpaG805176"/>
<dbReference type="Proteomes" id="UP000011713">
    <property type="component" value="Unassembled WGS sequence"/>
</dbReference>
<feature type="compositionally biased region" description="Polar residues" evidence="1">
    <location>
        <begin position="121"/>
        <end position="130"/>
    </location>
</feature>
<dbReference type="HOGENOM" id="CLU_1942131_0_0_1"/>
<reference evidence="2" key="2">
    <citation type="submission" date="2015-06" db="UniProtKB">
        <authorList>
            <consortium name="EnsemblProtists"/>
        </authorList>
    </citation>
    <scope>IDENTIFICATION</scope>
    <source>
        <strain evidence="2">Emoy2</strain>
    </source>
</reference>
<sequence>MDSCRQWRTCKKPSSVLAEVPKPTGDPNCPEEVKRAKRAKRQINARSDAEDMNDKISEESDGGRATFDDSVEWDKEDEDDEDNSAMSGTIKGDWTITKKNTSDKDRFEEPMDEDQEDAENLENTTVGPSE</sequence>
<organism evidence="2 3">
    <name type="scientific">Hyaloperonospora arabidopsidis (strain Emoy2)</name>
    <name type="common">Downy mildew agent</name>
    <name type="synonym">Peronospora arabidopsidis</name>
    <dbReference type="NCBI Taxonomy" id="559515"/>
    <lineage>
        <taxon>Eukaryota</taxon>
        <taxon>Sar</taxon>
        <taxon>Stramenopiles</taxon>
        <taxon>Oomycota</taxon>
        <taxon>Peronosporomycetes</taxon>
        <taxon>Peronosporales</taxon>
        <taxon>Peronosporaceae</taxon>
        <taxon>Hyaloperonospora</taxon>
    </lineage>
</organism>
<dbReference type="EMBL" id="JH598219">
    <property type="status" value="NOT_ANNOTATED_CDS"/>
    <property type="molecule type" value="Genomic_DNA"/>
</dbReference>
<name>M4BFV6_HYAAE</name>
<feature type="compositionally biased region" description="Acidic residues" evidence="1">
    <location>
        <begin position="110"/>
        <end position="120"/>
    </location>
</feature>
<proteinExistence type="predicted"/>